<feature type="transmembrane region" description="Helical" evidence="1">
    <location>
        <begin position="12"/>
        <end position="33"/>
    </location>
</feature>
<proteinExistence type="predicted"/>
<comment type="caution">
    <text evidence="2">The sequence shown here is derived from an EMBL/GenBank/DDBJ whole genome shotgun (WGS) entry which is preliminary data.</text>
</comment>
<dbReference type="EMBL" id="PZKF01000003">
    <property type="protein sequence ID" value="PTE18913.1"/>
    <property type="molecule type" value="Genomic_DNA"/>
</dbReference>
<accession>A0A2T4JM23</accession>
<feature type="transmembrane region" description="Helical" evidence="1">
    <location>
        <begin position="69"/>
        <end position="89"/>
    </location>
</feature>
<organism evidence="2 3">
    <name type="scientific">Phaeovulum veldkampii DSM 11550</name>
    <dbReference type="NCBI Taxonomy" id="1185920"/>
    <lineage>
        <taxon>Bacteria</taxon>
        <taxon>Pseudomonadati</taxon>
        <taxon>Pseudomonadota</taxon>
        <taxon>Alphaproteobacteria</taxon>
        <taxon>Rhodobacterales</taxon>
        <taxon>Paracoccaceae</taxon>
        <taxon>Phaeovulum</taxon>
    </lineage>
</organism>
<dbReference type="AlphaFoldDB" id="A0A2T4JM23"/>
<keyword evidence="1" id="KW-0472">Membrane</keyword>
<evidence type="ECO:0000313" key="3">
    <source>
        <dbReference type="Proteomes" id="UP000241899"/>
    </source>
</evidence>
<protein>
    <submittedName>
        <fullName evidence="2">Uncharacterized protein</fullName>
    </submittedName>
</protein>
<reference evidence="2 3" key="1">
    <citation type="submission" date="2018-03" db="EMBL/GenBank/DDBJ databases">
        <title>Rhodobacter veldkampii.</title>
        <authorList>
            <person name="Meyer T.E."/>
            <person name="Miller S."/>
            <person name="Lodha T."/>
            <person name="Gandham S."/>
            <person name="Chintalapati S."/>
            <person name="Chintalapati V.R."/>
        </authorList>
    </citation>
    <scope>NUCLEOTIDE SEQUENCE [LARGE SCALE GENOMIC DNA]</scope>
    <source>
        <strain evidence="2 3">DSM 11550</strain>
    </source>
</reference>
<feature type="transmembrane region" description="Helical" evidence="1">
    <location>
        <begin position="126"/>
        <end position="145"/>
    </location>
</feature>
<dbReference type="OrthoDB" id="7849442at2"/>
<feature type="transmembrane region" description="Helical" evidence="1">
    <location>
        <begin position="157"/>
        <end position="179"/>
    </location>
</feature>
<keyword evidence="3" id="KW-1185">Reference proteome</keyword>
<evidence type="ECO:0000256" key="1">
    <source>
        <dbReference type="SAM" id="Phobius"/>
    </source>
</evidence>
<feature type="transmembrane region" description="Helical" evidence="1">
    <location>
        <begin position="95"/>
        <end position="114"/>
    </location>
</feature>
<dbReference type="RefSeq" id="WP_107323651.1">
    <property type="nucleotide sequence ID" value="NZ_NHSP01000043.1"/>
</dbReference>
<name>A0A2T4JM23_9RHOB</name>
<sequence length="187" mass="19895">MIIVTAVRDGFALLMVVFAAYIVAFKLSFNVFYPVQDALLPAFQGHAMLVFLPHGVKVLAAWLYGWKSLLLLLPGAATVHFLLFGSDGLSFPEVMSPLVGASCGAAAFALLRLVRLDARPGAPRRLDWKVVLAAGATSSVLNSVGTCWANGVAGASVFAYLLGDLLGTVVLMVGLMLVFRWGRQKGL</sequence>
<evidence type="ECO:0000313" key="2">
    <source>
        <dbReference type="EMBL" id="PTE18913.1"/>
    </source>
</evidence>
<keyword evidence="1" id="KW-0812">Transmembrane</keyword>
<keyword evidence="1" id="KW-1133">Transmembrane helix</keyword>
<dbReference type="Proteomes" id="UP000241899">
    <property type="component" value="Unassembled WGS sequence"/>
</dbReference>
<gene>
    <name evidence="2" type="ORF">C5F46_01750</name>
</gene>